<organism evidence="8 9">
    <name type="scientific">Salvator merianae</name>
    <name type="common">Argentine black and white tegu</name>
    <name type="synonym">Tupinambis merianae</name>
    <dbReference type="NCBI Taxonomy" id="96440"/>
    <lineage>
        <taxon>Eukaryota</taxon>
        <taxon>Metazoa</taxon>
        <taxon>Chordata</taxon>
        <taxon>Craniata</taxon>
        <taxon>Vertebrata</taxon>
        <taxon>Euteleostomi</taxon>
        <taxon>Lepidosauria</taxon>
        <taxon>Squamata</taxon>
        <taxon>Bifurcata</taxon>
        <taxon>Unidentata</taxon>
        <taxon>Episquamata</taxon>
        <taxon>Laterata</taxon>
        <taxon>Teiioidea</taxon>
        <taxon>Teiidae</taxon>
        <taxon>Salvator</taxon>
    </lineage>
</organism>
<evidence type="ECO:0000256" key="5">
    <source>
        <dbReference type="ARBA" id="ARBA00023157"/>
    </source>
</evidence>
<dbReference type="GeneTree" id="ENSGT01000000214845"/>
<keyword evidence="4" id="KW-0677">Repeat</keyword>
<feature type="domain" description="Fibronectin type-II" evidence="7">
    <location>
        <begin position="40"/>
        <end position="88"/>
    </location>
</feature>
<feature type="disulfide bond" evidence="6">
    <location>
        <begin position="45"/>
        <end position="71"/>
    </location>
</feature>
<keyword evidence="9" id="KW-1185">Reference proteome</keyword>
<feature type="disulfide bond" evidence="6">
    <location>
        <begin position="116"/>
        <end position="143"/>
    </location>
</feature>
<feature type="domain" description="Fibronectin type-II" evidence="7">
    <location>
        <begin position="97"/>
        <end position="145"/>
    </location>
</feature>
<dbReference type="InterPro" id="IPR036943">
    <property type="entry name" value="FN_type2_sf"/>
</dbReference>
<evidence type="ECO:0000256" key="2">
    <source>
        <dbReference type="ARBA" id="ARBA00010011"/>
    </source>
</evidence>
<dbReference type="Ensembl" id="ENSSMRT00000031024.1">
    <property type="protein sequence ID" value="ENSSMRP00000026545.1"/>
    <property type="gene ID" value="ENSSMRG00000020509.1"/>
</dbReference>
<dbReference type="GO" id="GO:0009986">
    <property type="term" value="C:cell surface"/>
    <property type="evidence" value="ECO:0007669"/>
    <property type="project" value="TreeGrafter"/>
</dbReference>
<keyword evidence="5 6" id="KW-1015">Disulfide bond</keyword>
<dbReference type="PRINTS" id="PR00013">
    <property type="entry name" value="FNTYPEII"/>
</dbReference>
<dbReference type="GO" id="GO:0048240">
    <property type="term" value="P:sperm capacitation"/>
    <property type="evidence" value="ECO:0007669"/>
    <property type="project" value="TreeGrafter"/>
</dbReference>
<dbReference type="FunFam" id="2.10.10.10:FF:000003">
    <property type="entry name" value="binder of sperm protein homolog 1"/>
    <property type="match status" value="2"/>
</dbReference>
<sequence length="173" mass="20069">FFPLFILDHYMQDFILVNPHFPNDGVSFFPVLSCAGLDANPKGPCVFPFIYNLTSYSSCTTDGISNKKPWCSLTDNYDADLQWTYCEPSVTILDFCKFGPSCVFPFIYEGKLYRNCTTDGRNDGKFWCSTSRNYDSDKEWKLCPEDSEILLYYKYFPKQCYKVTTCNSLYLII</sequence>
<comment type="similarity">
    <text evidence="2">Belongs to the seminal plasma protein family.</text>
</comment>
<dbReference type="GO" id="GO:0005576">
    <property type="term" value="C:extracellular region"/>
    <property type="evidence" value="ECO:0007669"/>
    <property type="project" value="UniProtKB-SubCell"/>
</dbReference>
<keyword evidence="3" id="KW-0964">Secreted</keyword>
<evidence type="ECO:0000256" key="6">
    <source>
        <dbReference type="PROSITE-ProRule" id="PRU00479"/>
    </source>
</evidence>
<evidence type="ECO:0000256" key="3">
    <source>
        <dbReference type="ARBA" id="ARBA00022525"/>
    </source>
</evidence>
<dbReference type="InterPro" id="IPR000562">
    <property type="entry name" value="FN_type2_dom"/>
</dbReference>
<dbReference type="Proteomes" id="UP000694421">
    <property type="component" value="Unplaced"/>
</dbReference>
<dbReference type="SMART" id="SM00059">
    <property type="entry name" value="FN2"/>
    <property type="match status" value="2"/>
</dbReference>
<proteinExistence type="inferred from homology"/>
<dbReference type="Pfam" id="PF00040">
    <property type="entry name" value="fn2"/>
    <property type="match status" value="2"/>
</dbReference>
<name>A0A8D0E5V7_SALMN</name>
<dbReference type="PANTHER" id="PTHR22918:SF1">
    <property type="entry name" value="FIBRONECTIN TYPE-II DOMAIN-CONTAINING PROTEIN"/>
    <property type="match status" value="1"/>
</dbReference>
<feature type="disulfide bond" evidence="6">
    <location>
        <begin position="102"/>
        <end position="128"/>
    </location>
</feature>
<evidence type="ECO:0000256" key="4">
    <source>
        <dbReference type="ARBA" id="ARBA00022737"/>
    </source>
</evidence>
<dbReference type="InterPro" id="IPR051666">
    <property type="entry name" value="SP_Capacitation_Regulator"/>
</dbReference>
<evidence type="ECO:0000313" key="8">
    <source>
        <dbReference type="Ensembl" id="ENSSMRP00000026545.1"/>
    </source>
</evidence>
<dbReference type="PANTHER" id="PTHR22918">
    <property type="entry name" value="SEMINAL PLASMA PROTEIN"/>
    <property type="match status" value="1"/>
</dbReference>
<dbReference type="InterPro" id="IPR013806">
    <property type="entry name" value="Kringle-like"/>
</dbReference>
<dbReference type="PROSITE" id="PS51092">
    <property type="entry name" value="FN2_2"/>
    <property type="match status" value="2"/>
</dbReference>
<dbReference type="AlphaFoldDB" id="A0A8D0E5V7"/>
<dbReference type="SUPFAM" id="SSF57440">
    <property type="entry name" value="Kringle-like"/>
    <property type="match status" value="2"/>
</dbReference>
<reference evidence="8" key="2">
    <citation type="submission" date="2025-09" db="UniProtKB">
        <authorList>
            <consortium name="Ensembl"/>
        </authorList>
    </citation>
    <scope>IDENTIFICATION</scope>
</reference>
<evidence type="ECO:0000259" key="7">
    <source>
        <dbReference type="PROSITE" id="PS51092"/>
    </source>
</evidence>
<reference evidence="8" key="1">
    <citation type="submission" date="2025-08" db="UniProtKB">
        <authorList>
            <consortium name="Ensembl"/>
        </authorList>
    </citation>
    <scope>IDENTIFICATION</scope>
</reference>
<accession>A0A8D0E5V7</accession>
<evidence type="ECO:0000256" key="1">
    <source>
        <dbReference type="ARBA" id="ARBA00004613"/>
    </source>
</evidence>
<evidence type="ECO:0000313" key="9">
    <source>
        <dbReference type="Proteomes" id="UP000694421"/>
    </source>
</evidence>
<comment type="subcellular location">
    <subcellularLocation>
        <location evidence="1">Secreted</location>
    </subcellularLocation>
</comment>
<dbReference type="GO" id="GO:0008201">
    <property type="term" value="F:heparin binding"/>
    <property type="evidence" value="ECO:0007669"/>
    <property type="project" value="TreeGrafter"/>
</dbReference>
<dbReference type="Gene3D" id="2.10.10.10">
    <property type="entry name" value="Fibronectin, type II, collagen-binding"/>
    <property type="match status" value="2"/>
</dbReference>
<protein>
    <recommendedName>
        <fullName evidence="7">Fibronectin type-II domain-containing protein</fullName>
    </recommendedName>
</protein>
<feature type="disulfide bond" evidence="6">
    <location>
        <begin position="59"/>
        <end position="86"/>
    </location>
</feature>
<dbReference type="CDD" id="cd00062">
    <property type="entry name" value="FN2"/>
    <property type="match status" value="2"/>
</dbReference>